<dbReference type="Proteomes" id="UP000525389">
    <property type="component" value="Unassembled WGS sequence"/>
</dbReference>
<protein>
    <submittedName>
        <fullName evidence="1">Uncharacterized protein</fullName>
    </submittedName>
</protein>
<dbReference type="EMBL" id="JACHFN010000006">
    <property type="protein sequence ID" value="MBB5234448.1"/>
    <property type="molecule type" value="Genomic_DNA"/>
</dbReference>
<gene>
    <name evidence="1" type="ORF">HNQ09_001886</name>
</gene>
<keyword evidence="2" id="KW-1185">Reference proteome</keyword>
<organism evidence="1 2">
    <name type="scientific">Deinococcus budaensis</name>
    <dbReference type="NCBI Taxonomy" id="1665626"/>
    <lineage>
        <taxon>Bacteria</taxon>
        <taxon>Thermotogati</taxon>
        <taxon>Deinococcota</taxon>
        <taxon>Deinococci</taxon>
        <taxon>Deinococcales</taxon>
        <taxon>Deinococcaceae</taxon>
        <taxon>Deinococcus</taxon>
    </lineage>
</organism>
<name>A0A7W8GFC8_9DEIO</name>
<sequence>MAERVITRRCGCDGDHHEGCPAHPQQRVRALSAISSLGAVVSLRELEVDFGNAEEAANIAAVTLVYDEASGQVLRGMYRGMAMRDAVAMEVAHLLRTFRFVRARYGTCRPWWRWWRPTSAVTLTPARFREVLL</sequence>
<evidence type="ECO:0000313" key="2">
    <source>
        <dbReference type="Proteomes" id="UP000525389"/>
    </source>
</evidence>
<comment type="caution">
    <text evidence="1">The sequence shown here is derived from an EMBL/GenBank/DDBJ whole genome shotgun (WGS) entry which is preliminary data.</text>
</comment>
<reference evidence="1 2" key="1">
    <citation type="submission" date="2020-08" db="EMBL/GenBank/DDBJ databases">
        <title>Genomic Encyclopedia of Type Strains, Phase IV (KMG-IV): sequencing the most valuable type-strain genomes for metagenomic binning, comparative biology and taxonomic classification.</title>
        <authorList>
            <person name="Goeker M."/>
        </authorList>
    </citation>
    <scope>NUCLEOTIDE SEQUENCE [LARGE SCALE GENOMIC DNA]</scope>
    <source>
        <strain evidence="1 2">DSM 101791</strain>
    </source>
</reference>
<evidence type="ECO:0000313" key="1">
    <source>
        <dbReference type="EMBL" id="MBB5234448.1"/>
    </source>
</evidence>
<dbReference type="RefSeq" id="WP_184028275.1">
    <property type="nucleotide sequence ID" value="NZ_JACHFN010000006.1"/>
</dbReference>
<dbReference type="AlphaFoldDB" id="A0A7W8GFC8"/>
<accession>A0A7W8GFC8</accession>
<proteinExistence type="predicted"/>